<proteinExistence type="predicted"/>
<keyword evidence="2" id="KW-1185">Reference proteome</keyword>
<dbReference type="Proteomes" id="UP000479710">
    <property type="component" value="Unassembled WGS sequence"/>
</dbReference>
<evidence type="ECO:0000313" key="2">
    <source>
        <dbReference type="Proteomes" id="UP000479710"/>
    </source>
</evidence>
<evidence type="ECO:0000313" key="1">
    <source>
        <dbReference type="EMBL" id="KAF0915432.1"/>
    </source>
</evidence>
<dbReference type="EMBL" id="SPHZ02000006">
    <property type="protein sequence ID" value="KAF0915432.1"/>
    <property type="molecule type" value="Genomic_DNA"/>
</dbReference>
<comment type="caution">
    <text evidence="1">The sequence shown here is derived from an EMBL/GenBank/DDBJ whole genome shotgun (WGS) entry which is preliminary data.</text>
</comment>
<gene>
    <name evidence="1" type="ORF">E2562_036283</name>
</gene>
<organism evidence="1 2">
    <name type="scientific">Oryza meyeriana var. granulata</name>
    <dbReference type="NCBI Taxonomy" id="110450"/>
    <lineage>
        <taxon>Eukaryota</taxon>
        <taxon>Viridiplantae</taxon>
        <taxon>Streptophyta</taxon>
        <taxon>Embryophyta</taxon>
        <taxon>Tracheophyta</taxon>
        <taxon>Spermatophyta</taxon>
        <taxon>Magnoliopsida</taxon>
        <taxon>Liliopsida</taxon>
        <taxon>Poales</taxon>
        <taxon>Poaceae</taxon>
        <taxon>BOP clade</taxon>
        <taxon>Oryzoideae</taxon>
        <taxon>Oryzeae</taxon>
        <taxon>Oryzinae</taxon>
        <taxon>Oryza</taxon>
        <taxon>Oryza meyeriana</taxon>
    </lineage>
</organism>
<accession>A0A6G1DT96</accession>
<protein>
    <submittedName>
        <fullName evidence="1">Uncharacterized protein</fullName>
    </submittedName>
</protein>
<dbReference type="AlphaFoldDB" id="A0A6G1DT96"/>
<sequence length="59" mass="6746">MASLNRVGWKRRVCKAHASIDVDKAGFMLLAYGHSWMVSKWTVDTIIFAFLKIAHILIK</sequence>
<name>A0A6G1DT96_9ORYZ</name>
<reference evidence="1 2" key="1">
    <citation type="submission" date="2019-11" db="EMBL/GenBank/DDBJ databases">
        <title>Whole genome sequence of Oryza granulata.</title>
        <authorList>
            <person name="Li W."/>
        </authorList>
    </citation>
    <scope>NUCLEOTIDE SEQUENCE [LARGE SCALE GENOMIC DNA]</scope>
    <source>
        <strain evidence="2">cv. Menghai</strain>
        <tissue evidence="1">Leaf</tissue>
    </source>
</reference>